<keyword evidence="4" id="KW-1133">Transmembrane helix</keyword>
<comment type="subcellular location">
    <subcellularLocation>
        <location evidence="1">Membrane</location>
    </subcellularLocation>
</comment>
<dbReference type="AlphaFoldDB" id="A0A846XRU3"/>
<evidence type="ECO:0000256" key="4">
    <source>
        <dbReference type="SAM" id="Phobius"/>
    </source>
</evidence>
<comment type="caution">
    <text evidence="5">The sequence shown here is derived from an EMBL/GenBank/DDBJ whole genome shotgun (WGS) entry which is preliminary data.</text>
</comment>
<evidence type="ECO:0000313" key="5">
    <source>
        <dbReference type="EMBL" id="NKY48600.1"/>
    </source>
</evidence>
<evidence type="ECO:0008006" key="7">
    <source>
        <dbReference type="Google" id="ProtNLM"/>
    </source>
</evidence>
<keyword evidence="6" id="KW-1185">Reference proteome</keyword>
<dbReference type="RefSeq" id="WP_084475694.1">
    <property type="nucleotide sequence ID" value="NZ_JAAXOP010000001.1"/>
</dbReference>
<evidence type="ECO:0000313" key="6">
    <source>
        <dbReference type="Proteomes" id="UP000565711"/>
    </source>
</evidence>
<evidence type="ECO:0000256" key="2">
    <source>
        <dbReference type="ARBA" id="ARBA00023136"/>
    </source>
</evidence>
<proteinExistence type="predicted"/>
<gene>
    <name evidence="5" type="ORF">HGA08_00055</name>
</gene>
<dbReference type="PANTHER" id="PTHR37042">
    <property type="entry name" value="OUTER MEMBRANE PROTEIN RV1973"/>
    <property type="match status" value="1"/>
</dbReference>
<evidence type="ECO:0000256" key="1">
    <source>
        <dbReference type="ARBA" id="ARBA00004370"/>
    </source>
</evidence>
<protein>
    <recommendedName>
        <fullName evidence="7">Mce-associated membrane protein</fullName>
    </recommendedName>
</protein>
<feature type="region of interest" description="Disordered" evidence="3">
    <location>
        <begin position="1"/>
        <end position="97"/>
    </location>
</feature>
<evidence type="ECO:0000256" key="3">
    <source>
        <dbReference type="SAM" id="MobiDB-lite"/>
    </source>
</evidence>
<keyword evidence="4" id="KW-0812">Transmembrane</keyword>
<reference evidence="5 6" key="1">
    <citation type="submission" date="2020-04" db="EMBL/GenBank/DDBJ databases">
        <title>MicrobeNet Type strains.</title>
        <authorList>
            <person name="Nicholson A.C."/>
        </authorList>
    </citation>
    <scope>NUCLEOTIDE SEQUENCE [LARGE SCALE GENOMIC DNA]</scope>
    <source>
        <strain evidence="5 6">JCM 12354</strain>
    </source>
</reference>
<dbReference type="EMBL" id="JAAXOP010000001">
    <property type="protein sequence ID" value="NKY48600.1"/>
    <property type="molecule type" value="Genomic_DNA"/>
</dbReference>
<name>A0A846XRU3_9NOCA</name>
<sequence>MASRPPVNKVSSRLRPGAGSSEPAERTVRRPGATAVGKSGKAEKARPRTKTIRSGAPVPPAPASQSYPGPRAAGPSKFSRRPTAGQTKNGPRSRRPAPGWMLAAALLVAAVVVSAFAAVAALRPGVGDGNDAYVDTQATQQVVAAADNALKTVYSYDVQTVGGYKDAVHKVVTGKMRADFDKFADTTVDAIQQAKSTAQATPDPIGVTLLTDDRAELLVNLTVNATKDGAPQESAAGPIVLHMQKVDGHWLASEIADR</sequence>
<accession>A0A846XRU3</accession>
<dbReference type="PANTHER" id="PTHR37042:SF4">
    <property type="entry name" value="OUTER MEMBRANE PROTEIN RV1973"/>
    <property type="match status" value="1"/>
</dbReference>
<organism evidence="5 6">
    <name type="scientific">Nocardia vermiculata</name>
    <dbReference type="NCBI Taxonomy" id="257274"/>
    <lineage>
        <taxon>Bacteria</taxon>
        <taxon>Bacillati</taxon>
        <taxon>Actinomycetota</taxon>
        <taxon>Actinomycetes</taxon>
        <taxon>Mycobacteriales</taxon>
        <taxon>Nocardiaceae</taxon>
        <taxon>Nocardia</taxon>
    </lineage>
</organism>
<feature type="transmembrane region" description="Helical" evidence="4">
    <location>
        <begin position="100"/>
        <end position="122"/>
    </location>
</feature>
<dbReference type="GO" id="GO:0016020">
    <property type="term" value="C:membrane"/>
    <property type="evidence" value="ECO:0007669"/>
    <property type="project" value="UniProtKB-SubCell"/>
</dbReference>
<keyword evidence="2 4" id="KW-0472">Membrane</keyword>
<dbReference type="Proteomes" id="UP000565711">
    <property type="component" value="Unassembled WGS sequence"/>
</dbReference>